<dbReference type="EnsemblMetazoa" id="Aqu2.1.29491_001">
    <property type="protein sequence ID" value="Aqu2.1.29491_001"/>
    <property type="gene ID" value="Aqu2.1.29491"/>
</dbReference>
<dbReference type="KEGG" id="aqu:105313022"/>
<proteinExistence type="predicted"/>
<evidence type="ECO:0000313" key="4">
    <source>
        <dbReference type="Proteomes" id="UP000007879"/>
    </source>
</evidence>
<dbReference type="PANTHER" id="PTHR23161:SF2">
    <property type="entry name" value="PROTEIN CIP2A"/>
    <property type="match status" value="1"/>
</dbReference>
<dbReference type="STRING" id="400682.A0A1X7UPA9"/>
<dbReference type="EnsemblMetazoa" id="XM_019997549.1">
    <property type="protein sequence ID" value="XP_019853108.1"/>
    <property type="gene ID" value="LOC105313022"/>
</dbReference>
<dbReference type="PANTHER" id="PTHR23161">
    <property type="entry name" value="PROTEIN CIP2A"/>
    <property type="match status" value="1"/>
</dbReference>
<dbReference type="OrthoDB" id="73401at2759"/>
<evidence type="ECO:0000313" key="3">
    <source>
        <dbReference type="EnsemblMetazoa" id="Aqu2.1.29491_001"/>
    </source>
</evidence>
<accession>A0A1X7UPA9</accession>
<organism evidence="3">
    <name type="scientific">Amphimedon queenslandica</name>
    <name type="common">Sponge</name>
    <dbReference type="NCBI Taxonomy" id="400682"/>
    <lineage>
        <taxon>Eukaryota</taxon>
        <taxon>Metazoa</taxon>
        <taxon>Porifera</taxon>
        <taxon>Demospongiae</taxon>
        <taxon>Heteroscleromorpha</taxon>
        <taxon>Haplosclerida</taxon>
        <taxon>Niphatidae</taxon>
        <taxon>Amphimedon</taxon>
    </lineage>
</organism>
<dbReference type="Proteomes" id="UP000007879">
    <property type="component" value="Unassembled WGS sequence"/>
</dbReference>
<dbReference type="FunCoup" id="A0A1X7UPA9">
    <property type="interactions" value="240"/>
</dbReference>
<keyword evidence="4" id="KW-1185">Reference proteome</keyword>
<dbReference type="Gene3D" id="1.10.287.1490">
    <property type="match status" value="1"/>
</dbReference>
<dbReference type="Pfam" id="PF21044">
    <property type="entry name" value="CIP2A_N"/>
    <property type="match status" value="1"/>
</dbReference>
<reference evidence="3" key="2">
    <citation type="submission" date="2017-05" db="UniProtKB">
        <authorList>
            <consortium name="EnsemblMetazoa"/>
        </authorList>
    </citation>
    <scope>IDENTIFICATION</scope>
</reference>
<feature type="domain" description="CIP2A N-terminal" evidence="2">
    <location>
        <begin position="55"/>
        <end position="327"/>
    </location>
</feature>
<dbReference type="SUPFAM" id="SSF48371">
    <property type="entry name" value="ARM repeat"/>
    <property type="match status" value="1"/>
</dbReference>
<keyword evidence="1" id="KW-0175">Coiled coil</keyword>
<name>A0A1X7UPA9_AMPQE</name>
<gene>
    <name evidence="3" type="primary">105313022</name>
</gene>
<dbReference type="InterPro" id="IPR048701">
    <property type="entry name" value="CIP2A_N"/>
</dbReference>
<dbReference type="InterPro" id="IPR042510">
    <property type="entry name" value="CIP2A"/>
</dbReference>
<protein>
    <recommendedName>
        <fullName evidence="2">CIP2A N-terminal domain-containing protein</fullName>
    </recommendedName>
</protein>
<feature type="coiled-coil region" evidence="1">
    <location>
        <begin position="649"/>
        <end position="862"/>
    </location>
</feature>
<evidence type="ECO:0000259" key="2">
    <source>
        <dbReference type="Pfam" id="PF21044"/>
    </source>
</evidence>
<dbReference type="AlphaFoldDB" id="A0A1X7UPA9"/>
<dbReference type="InParanoid" id="A0A1X7UPA9"/>
<sequence length="882" mass="99351">MNHNLKSLLLQCQKTLRNKSTLPEDSSLELCKEFDKIQLKENSLMLSRSTPYLNDMLQALIDLLPIPLASTARTRLMSTLNTFSANSSLKDLLVDEYDIISVLVSILPSLQDQPLNTCLQLLVSLTQGISSSNYISLHGKECEQLMKYCVSKVTAGCTQPLLYLEILINICSGNISAQAWLKRLPGYDLFQHSLVSFLRDKNVSVIIASLHLLAILSLKEQLGSKIFKPANIDQTLHLILSIVCTSFDTSTVGQAIGLLQLLLSSSQEFQKLLAQYPQLNQCLDKGFRRLSEVNGDIATKILDLFTSLITSTPELSHLVLSILLKDDTSCDDKVPSPYLNLMELLKEEEISFANAVSTGFHFIYLLLKVPQALNRMAHLSAETHSLISIIKRLFLIDCMHQSLSEEELFIGLQKQQKAIAVLSMLVSSACTRKAVFSVLDVSVLLKFIEDLLMHSVLIDGVHQHIHKEQSNLVVSVTVASIFILTSFPFEANSSLQTRIVSLMSDSRLLSVLSRALCGNKKEDIFLAISIICSAYNTALQLENFSEVHASSNTFNEQCFEQLLPSKAPSSLTSVRSHKACDSKQLDQLIEKFRSCVEIQDIRASEIMGIYEHKLQTMMSKEGHLQDLIDAKSQAILQGDRLLKQYRTKMDHIDSECHKLRKLLQETEQDNETLKDKILALEKEHLSKIENFEREIVHLKQEIDELKVVYSKQSLKLEDTESKVMKAMKEIEEQQSRITSLNDIKVDLELQIATKNTELDDLLCQINTCQSCLKSLQIEHENLRSHANDQMMKLNDLEKSNATLEGNINELSQQLTLAHNEIDMLTQQKNIIESHNTQLQSEVTKLKEKETELEHKIAQLSGEVDLFSAVKTLINRGQVSNST</sequence>
<dbReference type="InterPro" id="IPR016024">
    <property type="entry name" value="ARM-type_fold"/>
</dbReference>
<evidence type="ECO:0000256" key="1">
    <source>
        <dbReference type="SAM" id="Coils"/>
    </source>
</evidence>
<reference evidence="4" key="1">
    <citation type="journal article" date="2010" name="Nature">
        <title>The Amphimedon queenslandica genome and the evolution of animal complexity.</title>
        <authorList>
            <person name="Srivastava M."/>
            <person name="Simakov O."/>
            <person name="Chapman J."/>
            <person name="Fahey B."/>
            <person name="Gauthier M.E."/>
            <person name="Mitros T."/>
            <person name="Richards G.S."/>
            <person name="Conaco C."/>
            <person name="Dacre M."/>
            <person name="Hellsten U."/>
            <person name="Larroux C."/>
            <person name="Putnam N.H."/>
            <person name="Stanke M."/>
            <person name="Adamska M."/>
            <person name="Darling A."/>
            <person name="Degnan S.M."/>
            <person name="Oakley T.H."/>
            <person name="Plachetzki D.C."/>
            <person name="Zhai Y."/>
            <person name="Adamski M."/>
            <person name="Calcino A."/>
            <person name="Cummins S.F."/>
            <person name="Goodstein D.M."/>
            <person name="Harris C."/>
            <person name="Jackson D.J."/>
            <person name="Leys S.P."/>
            <person name="Shu S."/>
            <person name="Woodcroft B.J."/>
            <person name="Vervoort M."/>
            <person name="Kosik K.S."/>
            <person name="Manning G."/>
            <person name="Degnan B.M."/>
            <person name="Rokhsar D.S."/>
        </authorList>
    </citation>
    <scope>NUCLEOTIDE SEQUENCE [LARGE SCALE GENOMIC DNA]</scope>
</reference>